<proteinExistence type="predicted"/>
<accession>A0A1J7IUK9</accession>
<feature type="coiled-coil region" evidence="1">
    <location>
        <begin position="295"/>
        <end position="329"/>
    </location>
</feature>
<evidence type="ECO:0000256" key="1">
    <source>
        <dbReference type="SAM" id="Coils"/>
    </source>
</evidence>
<evidence type="ECO:0000256" key="2">
    <source>
        <dbReference type="SAM" id="MobiDB-lite"/>
    </source>
</evidence>
<organism evidence="3 4">
    <name type="scientific">Coniochaeta ligniaria NRRL 30616</name>
    <dbReference type="NCBI Taxonomy" id="1408157"/>
    <lineage>
        <taxon>Eukaryota</taxon>
        <taxon>Fungi</taxon>
        <taxon>Dikarya</taxon>
        <taxon>Ascomycota</taxon>
        <taxon>Pezizomycotina</taxon>
        <taxon>Sordariomycetes</taxon>
        <taxon>Sordariomycetidae</taxon>
        <taxon>Coniochaetales</taxon>
        <taxon>Coniochaetaceae</taxon>
        <taxon>Coniochaeta</taxon>
    </lineage>
</organism>
<protein>
    <submittedName>
        <fullName evidence="3">Uncharacterized protein</fullName>
    </submittedName>
</protein>
<reference evidence="3 4" key="1">
    <citation type="submission" date="2016-10" db="EMBL/GenBank/DDBJ databases">
        <title>Draft genome sequence of Coniochaeta ligniaria NRRL30616, a lignocellulolytic fungus for bioabatement of inhibitors in plant biomass hydrolysates.</title>
        <authorList>
            <consortium name="DOE Joint Genome Institute"/>
            <person name="Jimenez D.J."/>
            <person name="Hector R.E."/>
            <person name="Riley R."/>
            <person name="Sun H."/>
            <person name="Grigoriev I.V."/>
            <person name="Van Elsas J.D."/>
            <person name="Nichols N.N."/>
        </authorList>
    </citation>
    <scope>NUCLEOTIDE SEQUENCE [LARGE SCALE GENOMIC DNA]</scope>
    <source>
        <strain evidence="3 4">NRRL 30616</strain>
    </source>
</reference>
<evidence type="ECO:0000313" key="4">
    <source>
        <dbReference type="Proteomes" id="UP000182658"/>
    </source>
</evidence>
<name>A0A1J7IUK9_9PEZI</name>
<feature type="region of interest" description="Disordered" evidence="2">
    <location>
        <begin position="396"/>
        <end position="421"/>
    </location>
</feature>
<dbReference type="EMBL" id="KV875096">
    <property type="protein sequence ID" value="OIW30859.1"/>
    <property type="molecule type" value="Genomic_DNA"/>
</dbReference>
<evidence type="ECO:0000313" key="3">
    <source>
        <dbReference type="EMBL" id="OIW30859.1"/>
    </source>
</evidence>
<sequence>MWIVGSEQDTALEASLHGRNKSSLHGGKRGASFSPSQVTLWYTEECRERLGGGRARFVANHDFGLLEAACLVRPEVNNIKRADLSSITTRAFASFDILLSAIDTCNGKHTAHSNQYTTSTPVLGRAARAPNVMAIWLSLSRPKQVTTLRLYRDGNTARKKIYVSHYTTSKSENSLGSSEIARSKTSRRHGRSRVERDESPPATNVESLPQYTEGQYRQRFDHDDEDGPSRRIIPPRYERHQTPPDMRSPQISQVSLGQTAVPHFPSASIRTQHVYLSTEPSLIQEARSQEGLTVLRRLQAELADLHEERDDLQTKLTKAQHDLDDVRRKNARMYQGYLELLPYAGTPSQRLRDRETYRIIVDNGITDRDAYHKVLKEHFALQRKIAGLGAVFGHQRADRGVSPTEGRRGSEVRESSRVRRS</sequence>
<feature type="compositionally biased region" description="Polar residues" evidence="2">
    <location>
        <begin position="201"/>
        <end position="215"/>
    </location>
</feature>
<dbReference type="AlphaFoldDB" id="A0A1J7IUK9"/>
<keyword evidence="1" id="KW-0175">Coiled coil</keyword>
<dbReference type="Proteomes" id="UP000182658">
    <property type="component" value="Unassembled WGS sequence"/>
</dbReference>
<gene>
    <name evidence="3" type="ORF">CONLIGDRAFT_700477</name>
</gene>
<keyword evidence="4" id="KW-1185">Reference proteome</keyword>
<feature type="region of interest" description="Disordered" evidence="2">
    <location>
        <begin position="171"/>
        <end position="250"/>
    </location>
</feature>
<dbReference type="InParanoid" id="A0A1J7IUK9"/>